<dbReference type="RefSeq" id="WP_173195877.1">
    <property type="nucleotide sequence ID" value="NZ_JABFCX010000002.1"/>
</dbReference>
<dbReference type="InterPro" id="IPR027417">
    <property type="entry name" value="P-loop_NTPase"/>
</dbReference>
<dbReference type="SUPFAM" id="SSF52540">
    <property type="entry name" value="P-loop containing nucleoside triphosphate hydrolases"/>
    <property type="match status" value="2"/>
</dbReference>
<dbReference type="EMBL" id="JABFCX010000002">
    <property type="protein sequence ID" value="NNU14873.1"/>
    <property type="molecule type" value="Genomic_DNA"/>
</dbReference>
<keyword evidence="4" id="KW-0067">ATP-binding</keyword>
<feature type="compositionally biased region" description="Low complexity" evidence="5">
    <location>
        <begin position="876"/>
        <end position="912"/>
    </location>
</feature>
<protein>
    <recommendedName>
        <fullName evidence="6">Helicase C-terminal domain-containing protein</fullName>
    </recommendedName>
</protein>
<evidence type="ECO:0000259" key="6">
    <source>
        <dbReference type="PROSITE" id="PS51194"/>
    </source>
</evidence>
<dbReference type="PROSITE" id="PS51194">
    <property type="entry name" value="HELICASE_CTER"/>
    <property type="match status" value="1"/>
</dbReference>
<dbReference type="Proteomes" id="UP000536835">
    <property type="component" value="Unassembled WGS sequence"/>
</dbReference>
<sequence>MARPQTAPPTLGPSGITAVLGPTNTGKTFYALERMAAHATGMIGLPLRLLAREVYEKMVARRGERAVAMITGEEKIIPPNPSYWVCTVEAMPLEREVSFLAIDEVQLAADPERGRIFTDRILHARGRNETLMLGSDTMAPILKRLIPDISFLGRERFSELTHTGHKKVTRLPRRTAIVAFSAENVYSIAELIRRQRGGAAVVMGALSPRTRNAQAALYNEGEVDYLVATDAIGMGLNMDIDHVAFAQGRKFDGRNARNLYPAEVGQIAGRAGRHVRDGTWGSTAECPPFHEDLIEQVTEHTFEPVTALQWRNPNVRFQSLPALLRSLEESPAIDGLVRARMDDDEDALRRLARRHDIRDMAKGGAALKLLWEVCQVPDFRKVTPDQHAIMLGELYEQLLERGSIRSEWAELQLGRLDNPNGDVDALSNRIAHVRTWTYLSHRSGWLDHAALFQKEARRIEDRLSDVLHEKLTQRFVDRRTSVLLKRLKDDAPLLAGVRNNGEVVVEGEFVGRLLGFQFILDPKAKGPHEKQVRFAALKALQPELMARASALAAAKPEEFRLEDGGMIHWRHGAVAQLVKGPQPLRPDFKFIAMEHMPASAVSAIEERLRGFIADRVEGLAGPLVQLQAALNRPSDSPEALSPGARGVAFRLVENFGAISRRPVADEVKALTQDERAGLRKLGVRFGEYTLHMPALLKPAPAQFLGLLWSLWSEAEPGSFAMPQAGATSVEADEKIPHAFWYAVGYRPSGSRAVRIDMLERLAQEIRQAREKGGREGFEANQRMMSLVGVSGEAFEDILKNLGYKKQTVEREVKVEAPVVADPVAETVEDPAATAARALPEEAAEAPLIEIAGAPADDGGLPHEAQTPEDGNGGGTVEAAEAPAATEPSVTEAAAEPAPAETEAPAAEAPSEPVMETVTLWRYQPPRQNRGGGQQRRGKPGGQDQRADGKRRGGPPKGKGGGKRPPKDKGPRTFSAGPKKKKEADPDSPFAVLANLKKD</sequence>
<gene>
    <name evidence="7" type="ORF">HK107_00870</name>
</gene>
<dbReference type="Pfam" id="PF00271">
    <property type="entry name" value="Helicase_C"/>
    <property type="match status" value="1"/>
</dbReference>
<evidence type="ECO:0000256" key="1">
    <source>
        <dbReference type="ARBA" id="ARBA00022741"/>
    </source>
</evidence>
<dbReference type="SMART" id="SM00490">
    <property type="entry name" value="HELICc"/>
    <property type="match status" value="1"/>
</dbReference>
<dbReference type="Gene3D" id="3.40.50.300">
    <property type="entry name" value="P-loop containing nucleotide triphosphate hydrolases"/>
    <property type="match status" value="2"/>
</dbReference>
<comment type="caution">
    <text evidence="7">The sequence shown here is derived from an EMBL/GenBank/DDBJ whole genome shotgun (WGS) entry which is preliminary data.</text>
</comment>
<keyword evidence="1" id="KW-0547">Nucleotide-binding</keyword>
<dbReference type="InterPro" id="IPR001650">
    <property type="entry name" value="Helicase_C-like"/>
</dbReference>
<dbReference type="InterPro" id="IPR050699">
    <property type="entry name" value="RNA-DNA_Helicase"/>
</dbReference>
<evidence type="ECO:0000256" key="3">
    <source>
        <dbReference type="ARBA" id="ARBA00022806"/>
    </source>
</evidence>
<name>A0A7Y3W3W5_9PROT</name>
<evidence type="ECO:0000256" key="4">
    <source>
        <dbReference type="ARBA" id="ARBA00022840"/>
    </source>
</evidence>
<dbReference type="PANTHER" id="PTHR12131:SF1">
    <property type="entry name" value="ATP-DEPENDENT RNA HELICASE SUPV3L1, MITOCHONDRIAL-RELATED"/>
    <property type="match status" value="1"/>
</dbReference>
<dbReference type="InterPro" id="IPR055206">
    <property type="entry name" value="DEXQc_SUV3"/>
</dbReference>
<evidence type="ECO:0000256" key="5">
    <source>
        <dbReference type="SAM" id="MobiDB-lite"/>
    </source>
</evidence>
<keyword evidence="3" id="KW-0347">Helicase</keyword>
<dbReference type="PANTHER" id="PTHR12131">
    <property type="entry name" value="ATP-DEPENDENT RNA AND DNA HELICASE"/>
    <property type="match status" value="1"/>
</dbReference>
<proteinExistence type="predicted"/>
<reference evidence="7 8" key="1">
    <citation type="submission" date="2020-05" db="EMBL/GenBank/DDBJ databases">
        <title>Parvularcula mediterraneae sp. nov., isolated from polypropylene straw from shallow seawater of the seashore of Laganas in Zakynthos island, Greece.</title>
        <authorList>
            <person name="Szabo I."/>
            <person name="Al-Omari J."/>
            <person name="Rado J."/>
            <person name="Szerdahelyi G.S."/>
        </authorList>
    </citation>
    <scope>NUCLEOTIDE SEQUENCE [LARGE SCALE GENOMIC DNA]</scope>
    <source>
        <strain evidence="7 8">ZS-1/3</strain>
    </source>
</reference>
<feature type="domain" description="Helicase C-terminal" evidence="6">
    <location>
        <begin position="163"/>
        <end position="328"/>
    </location>
</feature>
<evidence type="ECO:0000313" key="7">
    <source>
        <dbReference type="EMBL" id="NNU14873.1"/>
    </source>
</evidence>
<dbReference type="AlphaFoldDB" id="A0A7Y3W3W5"/>
<keyword evidence="2" id="KW-0378">Hydrolase</keyword>
<dbReference type="GO" id="GO:0005524">
    <property type="term" value="F:ATP binding"/>
    <property type="evidence" value="ECO:0007669"/>
    <property type="project" value="UniProtKB-KW"/>
</dbReference>
<dbReference type="Pfam" id="PF22527">
    <property type="entry name" value="DEXQc_Suv3"/>
    <property type="match status" value="1"/>
</dbReference>
<feature type="region of interest" description="Disordered" evidence="5">
    <location>
        <begin position="852"/>
        <end position="998"/>
    </location>
</feature>
<dbReference type="GO" id="GO:0004386">
    <property type="term" value="F:helicase activity"/>
    <property type="evidence" value="ECO:0007669"/>
    <property type="project" value="UniProtKB-KW"/>
</dbReference>
<evidence type="ECO:0000313" key="8">
    <source>
        <dbReference type="Proteomes" id="UP000536835"/>
    </source>
</evidence>
<evidence type="ECO:0000256" key="2">
    <source>
        <dbReference type="ARBA" id="ARBA00022801"/>
    </source>
</evidence>
<accession>A0A7Y3W3W5</accession>
<keyword evidence="8" id="KW-1185">Reference proteome</keyword>
<organism evidence="7 8">
    <name type="scientific">Parvularcula mediterranea</name>
    <dbReference type="NCBI Taxonomy" id="2732508"/>
    <lineage>
        <taxon>Bacteria</taxon>
        <taxon>Pseudomonadati</taxon>
        <taxon>Pseudomonadota</taxon>
        <taxon>Alphaproteobacteria</taxon>
        <taxon>Parvularculales</taxon>
        <taxon>Parvularculaceae</taxon>
        <taxon>Parvularcula</taxon>
    </lineage>
</organism>
<dbReference type="GO" id="GO:0016787">
    <property type="term" value="F:hydrolase activity"/>
    <property type="evidence" value="ECO:0007669"/>
    <property type="project" value="UniProtKB-KW"/>
</dbReference>